<dbReference type="AlphaFoldDB" id="B9GC60"/>
<evidence type="ECO:0000256" key="1">
    <source>
        <dbReference type="SAM" id="MobiDB-lite"/>
    </source>
</evidence>
<reference evidence="2" key="2">
    <citation type="submission" date="2008-12" db="EMBL/GenBank/DDBJ databases">
        <title>Improved gene annotation of the rice (Oryza sativa) genomes.</title>
        <authorList>
            <person name="Wang J."/>
            <person name="Li R."/>
            <person name="Fan W."/>
            <person name="Huang Q."/>
            <person name="Zhang J."/>
            <person name="Zhou Y."/>
            <person name="Hu Y."/>
            <person name="Zi S."/>
            <person name="Li J."/>
            <person name="Ni P."/>
            <person name="Zheng H."/>
            <person name="Zhang Y."/>
            <person name="Zhao M."/>
            <person name="Hao Q."/>
            <person name="McDermott J."/>
            <person name="Samudrala R."/>
            <person name="Kristiansen K."/>
            <person name="Wong G.K.-S."/>
        </authorList>
    </citation>
    <scope>NUCLEOTIDE SEQUENCE</scope>
</reference>
<evidence type="ECO:0000313" key="2">
    <source>
        <dbReference type="EMBL" id="EEE52867.1"/>
    </source>
</evidence>
<protein>
    <submittedName>
        <fullName evidence="2">Uncharacterized protein</fullName>
    </submittedName>
</protein>
<name>B9GC60_ORYSJ</name>
<feature type="region of interest" description="Disordered" evidence="1">
    <location>
        <begin position="191"/>
        <end position="214"/>
    </location>
</feature>
<accession>B9GC60</accession>
<dbReference type="EMBL" id="CM000149">
    <property type="protein sequence ID" value="EEE52867.1"/>
    <property type="molecule type" value="Genomic_DNA"/>
</dbReference>
<organism evidence="2">
    <name type="scientific">Oryza sativa subsp. japonica</name>
    <name type="common">Rice</name>
    <dbReference type="NCBI Taxonomy" id="39947"/>
    <lineage>
        <taxon>Eukaryota</taxon>
        <taxon>Viridiplantae</taxon>
        <taxon>Streptophyta</taxon>
        <taxon>Embryophyta</taxon>
        <taxon>Tracheophyta</taxon>
        <taxon>Spermatophyta</taxon>
        <taxon>Magnoliopsida</taxon>
        <taxon>Liliopsida</taxon>
        <taxon>Poales</taxon>
        <taxon>Poaceae</taxon>
        <taxon>BOP clade</taxon>
        <taxon>Oryzoideae</taxon>
        <taxon>Oryzeae</taxon>
        <taxon>Oryzinae</taxon>
        <taxon>Oryza</taxon>
        <taxon>Oryza sativa</taxon>
    </lineage>
</organism>
<sequence length="214" mass="23462">MRLATTVYDLEAGVAEGAGDLVTGLELKVAADNLERGWQRALATWTLLHWLFPGRDLQTGLRALSNDKACKLMCDCTGELDVAYIYVEEPEIVDLCDGSADNSNYEADMELKVDSEEEYVNMDVEVDVGEATGSGCKGKAVEEHVEDKRIVLYHDDTTPIANQPPSDSEANNDYISRDDAQLDDDEEAIEIRDGNFPYGAGSPAGTRPYEDGDE</sequence>
<dbReference type="Proteomes" id="UP000007752">
    <property type="component" value="Chromosome 12"/>
</dbReference>
<reference evidence="2" key="1">
    <citation type="journal article" date="2005" name="PLoS Biol.">
        <title>The genomes of Oryza sativa: a history of duplications.</title>
        <authorList>
            <person name="Yu J."/>
            <person name="Wang J."/>
            <person name="Lin W."/>
            <person name="Li S."/>
            <person name="Li H."/>
            <person name="Zhou J."/>
            <person name="Ni P."/>
            <person name="Dong W."/>
            <person name="Hu S."/>
            <person name="Zeng C."/>
            <person name="Zhang J."/>
            <person name="Zhang Y."/>
            <person name="Li R."/>
            <person name="Xu Z."/>
            <person name="Li S."/>
            <person name="Li X."/>
            <person name="Zheng H."/>
            <person name="Cong L."/>
            <person name="Lin L."/>
            <person name="Yin J."/>
            <person name="Geng J."/>
            <person name="Li G."/>
            <person name="Shi J."/>
            <person name="Liu J."/>
            <person name="Lv H."/>
            <person name="Li J."/>
            <person name="Wang J."/>
            <person name="Deng Y."/>
            <person name="Ran L."/>
            <person name="Shi X."/>
            <person name="Wang X."/>
            <person name="Wu Q."/>
            <person name="Li C."/>
            <person name="Ren X."/>
            <person name="Wang J."/>
            <person name="Wang X."/>
            <person name="Li D."/>
            <person name="Liu D."/>
            <person name="Zhang X."/>
            <person name="Ji Z."/>
            <person name="Zhao W."/>
            <person name="Sun Y."/>
            <person name="Zhang Z."/>
            <person name="Bao J."/>
            <person name="Han Y."/>
            <person name="Dong L."/>
            <person name="Ji J."/>
            <person name="Chen P."/>
            <person name="Wu S."/>
            <person name="Liu J."/>
            <person name="Xiao Y."/>
            <person name="Bu D."/>
            <person name="Tan J."/>
            <person name="Yang L."/>
            <person name="Ye C."/>
            <person name="Zhang J."/>
            <person name="Xu J."/>
            <person name="Zhou Y."/>
            <person name="Yu Y."/>
            <person name="Zhang B."/>
            <person name="Zhuang S."/>
            <person name="Wei H."/>
            <person name="Liu B."/>
            <person name="Lei M."/>
            <person name="Yu H."/>
            <person name="Li Y."/>
            <person name="Xu H."/>
            <person name="Wei S."/>
            <person name="He X."/>
            <person name="Fang L."/>
            <person name="Zhang Z."/>
            <person name="Zhang Y."/>
            <person name="Huang X."/>
            <person name="Su Z."/>
            <person name="Tong W."/>
            <person name="Li J."/>
            <person name="Tong Z."/>
            <person name="Li S."/>
            <person name="Ye J."/>
            <person name="Wang L."/>
            <person name="Fang L."/>
            <person name="Lei T."/>
            <person name="Chen C."/>
            <person name="Chen H."/>
            <person name="Xu Z."/>
            <person name="Li H."/>
            <person name="Huang H."/>
            <person name="Zhang F."/>
            <person name="Xu H."/>
            <person name="Li N."/>
            <person name="Zhao C."/>
            <person name="Li S."/>
            <person name="Dong L."/>
            <person name="Huang Y."/>
            <person name="Li L."/>
            <person name="Xi Y."/>
            <person name="Qi Q."/>
            <person name="Li W."/>
            <person name="Zhang B."/>
            <person name="Hu W."/>
            <person name="Zhang Y."/>
            <person name="Tian X."/>
            <person name="Jiao Y."/>
            <person name="Liang X."/>
            <person name="Jin J."/>
            <person name="Gao L."/>
            <person name="Zheng W."/>
            <person name="Hao B."/>
            <person name="Liu S."/>
            <person name="Wang W."/>
            <person name="Yuan L."/>
            <person name="Cao M."/>
            <person name="McDermott J."/>
            <person name="Samudrala R."/>
            <person name="Wang J."/>
            <person name="Wong G.K."/>
            <person name="Yang H."/>
        </authorList>
    </citation>
    <scope>NUCLEOTIDE SEQUENCE [LARGE SCALE GENOMIC DNA]</scope>
</reference>
<feature type="region of interest" description="Disordered" evidence="1">
    <location>
        <begin position="156"/>
        <end position="176"/>
    </location>
</feature>
<proteinExistence type="predicted"/>
<feature type="compositionally biased region" description="Polar residues" evidence="1">
    <location>
        <begin position="159"/>
        <end position="174"/>
    </location>
</feature>
<gene>
    <name evidence="2" type="ORF">OsJ_35423</name>
</gene>